<feature type="compositionally biased region" description="Basic and acidic residues" evidence="1">
    <location>
        <begin position="1"/>
        <end position="15"/>
    </location>
</feature>
<protein>
    <submittedName>
        <fullName evidence="4 5">Uncharacterized protein isoform X1</fullName>
    </submittedName>
</protein>
<reference evidence="4 5" key="1">
    <citation type="submission" date="2025-04" db="UniProtKB">
        <authorList>
            <consortium name="RefSeq"/>
        </authorList>
    </citation>
    <scope>IDENTIFICATION</scope>
    <source>
        <strain evidence="4 5">MV-25-SWS-2005</strain>
        <tissue evidence="4 5">Whole body</tissue>
    </source>
</reference>
<feature type="compositionally biased region" description="Polar residues" evidence="1">
    <location>
        <begin position="326"/>
        <end position="340"/>
    </location>
</feature>
<dbReference type="PANTHER" id="PTHR15739">
    <property type="entry name" value="ZINC FINGER PROTEIN"/>
    <property type="match status" value="1"/>
</dbReference>
<dbReference type="InterPro" id="IPR052283">
    <property type="entry name" value="GenomicStab_NeuMorph_Reg"/>
</dbReference>
<feature type="region of interest" description="Disordered" evidence="1">
    <location>
        <begin position="1"/>
        <end position="60"/>
    </location>
</feature>
<dbReference type="GO" id="GO:0003677">
    <property type="term" value="F:DNA binding"/>
    <property type="evidence" value="ECO:0007669"/>
    <property type="project" value="InterPro"/>
</dbReference>
<dbReference type="InterPro" id="IPR032675">
    <property type="entry name" value="LRR_dom_sf"/>
</dbReference>
<sequence>MSSHDEIPGTSNDRKSRSKRRDKSQSRSSNSSSGTMPSPSGNFGRRPENRPSNGVNGSRMVDRVLVANAFAAEMSANESNSSPNSEYNVNGPLKLAKGNNDKKHKKKNKKSKEDRKPTNTGLKGYSGTNPSLSYMQQGMLDDSEEETRSPAEIRAICTSGLRVFPREQQTESMAESEVQAVAGAPAEPASPDADTPMSTSPSPSSRTEKTHPSVQLTTTATKTTTTTTSSCLNITTTVSSTSTVRPVTPLTTLPTPTTPPSPTFSPTAPANNNSNHSLENISNNSSVASSTSISEPEPPPTTTAIASQQQQTATDLDKKDEAVISAGTSPVSLSGSSNPLSRKRPRSSIKTKDHDDLSKNKKRNRGPPPRLICADDDDPEEVLAPATTNRRKSVYSETGKKPKPNIFDELYRVPFKYGWTREVVIPRPTTNRSNHIFYTSPSGKKCRKIGDIIPMLDGQLTKEHFIFGTQILGAEPQYETVRQALSREEHIAALNERRKSTAADKTNDKQKRRQTIGAESHSKLQAEAGKAAFGKRLKSIDDFLSMADESMTRPALEPVKPFALEPMKLLAAKVVEAPVMGKRIPKPKLPKGAGSVPEGWTATMAVKGNARLLAAAINGNARAAASSTVTSSSCAAPVRQETRKTCGFCLKLIEGSVCQSCVQSAESVDAVPLMAAYGELQDGEGESEKSYQAGTVSIGPDDIKLLEPPGEMPPAELLSTDTTPASTPINLYTHQEVVVISGQKAISAVAEPAMTSQQKVLVPNPPDLTSYYEVYDKRIAAPKQSSPRDIPWEQMFGSGFNCRFLTSLMQTLNQQDRANCSGVSKLWHLCSRDAEVWKSVSLRGTKVNNWPALVREMARNGTRELDMMGAIIPTSGTLVAGDMRVLTDMRSVRTDHVKADFLHQIFRSLPQLEKLMCTCVSSSLNMTDIDKIENLYELRVRMTDTKASIIGLPLVGKLTHLCVLGLRGVKNLGSLLFLRDLPNLETLIMGYCQSMHRLQLGNEVLPTLTKLQMFRIETDQRKKTLFPVDEIMRGLAQAGGVRRLELVNVDLDGNFSDLLSKCPTVEELLLIPKCQTNSALMMRAVMDISKNGNQLKLFKLVLVTQLLTATSALVGNPDVPMVPVVRPVPGIPLNDPLNICSDECHQQGHSMCVAVLPFERLKAIMAEMMPHSSLSVVTTAMVDTPSIQLERLPPDAVVSTPTLTLNF</sequence>
<accession>A0A6I8UHH3</accession>
<feature type="compositionally biased region" description="Basic and acidic residues" evidence="1">
    <location>
        <begin position="350"/>
        <end position="359"/>
    </location>
</feature>
<feature type="domain" description="MBD" evidence="2">
    <location>
        <begin position="405"/>
        <end position="472"/>
    </location>
</feature>
<dbReference type="PROSITE" id="PS50982">
    <property type="entry name" value="MBD"/>
    <property type="match status" value="1"/>
</dbReference>
<feature type="compositionally biased region" description="Low complexity" evidence="1">
    <location>
        <begin position="190"/>
        <end position="205"/>
    </location>
</feature>
<dbReference type="Gene3D" id="3.80.10.10">
    <property type="entry name" value="Ribonuclease Inhibitor"/>
    <property type="match status" value="1"/>
</dbReference>
<evidence type="ECO:0000313" key="4">
    <source>
        <dbReference type="RefSeq" id="XP_001355553.4"/>
    </source>
</evidence>
<dbReference type="SUPFAM" id="SSF52047">
    <property type="entry name" value="RNI-like"/>
    <property type="match status" value="1"/>
</dbReference>
<feature type="compositionally biased region" description="Polar residues" evidence="1">
    <location>
        <begin position="118"/>
        <end position="136"/>
    </location>
</feature>
<dbReference type="RefSeq" id="XP_033240366.1">
    <property type="nucleotide sequence ID" value="XM_033384475.1"/>
</dbReference>
<gene>
    <name evidence="4 5" type="primary">LOC4815726</name>
</gene>
<dbReference type="PANTHER" id="PTHR15739:SF5">
    <property type="entry name" value="LD23158P"/>
    <property type="match status" value="1"/>
</dbReference>
<dbReference type="Gene3D" id="3.30.890.10">
    <property type="entry name" value="Methyl-cpg-binding Protein 2, Chain A"/>
    <property type="match status" value="1"/>
</dbReference>
<name>A0A6I8UHH3_DROPS</name>
<feature type="compositionally biased region" description="Polar residues" evidence="1">
    <location>
        <begin position="268"/>
        <end position="279"/>
    </location>
</feature>
<dbReference type="SMART" id="SM00391">
    <property type="entry name" value="MBD"/>
    <property type="match status" value="1"/>
</dbReference>
<feature type="compositionally biased region" description="Low complexity" evidence="1">
    <location>
        <begin position="217"/>
        <end position="255"/>
    </location>
</feature>
<feature type="region of interest" description="Disordered" evidence="1">
    <location>
        <begin position="164"/>
        <end position="399"/>
    </location>
</feature>
<feature type="compositionally biased region" description="Low complexity" evidence="1">
    <location>
        <begin position="280"/>
        <end position="295"/>
    </location>
</feature>
<feature type="region of interest" description="Disordered" evidence="1">
    <location>
        <begin position="494"/>
        <end position="523"/>
    </location>
</feature>
<evidence type="ECO:0000259" key="2">
    <source>
        <dbReference type="PROSITE" id="PS50982"/>
    </source>
</evidence>
<dbReference type="AlphaFoldDB" id="A0A6I8UHH3"/>
<feature type="compositionally biased region" description="Low complexity" evidence="1">
    <location>
        <begin position="75"/>
        <end position="98"/>
    </location>
</feature>
<feature type="compositionally biased region" description="Basic and acidic residues" evidence="1">
    <location>
        <begin position="494"/>
        <end position="509"/>
    </location>
</feature>
<dbReference type="InterPro" id="IPR016177">
    <property type="entry name" value="DNA-bd_dom_sf"/>
</dbReference>
<dbReference type="Pfam" id="PF01429">
    <property type="entry name" value="MBD"/>
    <property type="match status" value="1"/>
</dbReference>
<feature type="region of interest" description="Disordered" evidence="1">
    <location>
        <begin position="75"/>
        <end position="150"/>
    </location>
</feature>
<evidence type="ECO:0000313" key="5">
    <source>
        <dbReference type="RefSeq" id="XP_033240366.1"/>
    </source>
</evidence>
<evidence type="ECO:0000313" key="3">
    <source>
        <dbReference type="Proteomes" id="UP000001819"/>
    </source>
</evidence>
<dbReference type="InterPro" id="IPR001739">
    <property type="entry name" value="Methyl_CpG_DNA-bd"/>
</dbReference>
<feature type="compositionally biased region" description="Low complexity" evidence="1">
    <location>
        <begin position="302"/>
        <end position="314"/>
    </location>
</feature>
<dbReference type="Proteomes" id="UP000001819">
    <property type="component" value="Chromosome X"/>
</dbReference>
<keyword evidence="3" id="KW-1185">Reference proteome</keyword>
<organism evidence="3 4">
    <name type="scientific">Drosophila pseudoobscura pseudoobscura</name>
    <name type="common">Fruit fly</name>
    <dbReference type="NCBI Taxonomy" id="46245"/>
    <lineage>
        <taxon>Eukaryota</taxon>
        <taxon>Metazoa</taxon>
        <taxon>Ecdysozoa</taxon>
        <taxon>Arthropoda</taxon>
        <taxon>Hexapoda</taxon>
        <taxon>Insecta</taxon>
        <taxon>Pterygota</taxon>
        <taxon>Neoptera</taxon>
        <taxon>Endopterygota</taxon>
        <taxon>Diptera</taxon>
        <taxon>Brachycera</taxon>
        <taxon>Muscomorpha</taxon>
        <taxon>Ephydroidea</taxon>
        <taxon>Drosophilidae</taxon>
        <taxon>Drosophila</taxon>
        <taxon>Sophophora</taxon>
    </lineage>
</organism>
<dbReference type="RefSeq" id="XP_001355553.4">
    <property type="nucleotide sequence ID" value="XM_001355517.4"/>
</dbReference>
<evidence type="ECO:0000256" key="1">
    <source>
        <dbReference type="SAM" id="MobiDB-lite"/>
    </source>
</evidence>
<dbReference type="KEGG" id="dpo:4815726"/>
<dbReference type="SUPFAM" id="SSF54171">
    <property type="entry name" value="DNA-binding domain"/>
    <property type="match status" value="1"/>
</dbReference>
<proteinExistence type="predicted"/>